<dbReference type="Proteomes" id="UP000284605">
    <property type="component" value="Unassembled WGS sequence"/>
</dbReference>
<dbReference type="GO" id="GO:0016020">
    <property type="term" value="C:membrane"/>
    <property type="evidence" value="ECO:0007669"/>
    <property type="project" value="InterPro"/>
</dbReference>
<feature type="transmembrane region" description="Helical" evidence="1">
    <location>
        <begin position="306"/>
        <end position="327"/>
    </location>
</feature>
<keyword evidence="1" id="KW-0472">Membrane</keyword>
<comment type="caution">
    <text evidence="3">The sequence shown here is derived from an EMBL/GenBank/DDBJ whole genome shotgun (WGS) entry which is preliminary data.</text>
</comment>
<feature type="transmembrane region" description="Helical" evidence="1">
    <location>
        <begin position="282"/>
        <end position="299"/>
    </location>
</feature>
<dbReference type="PANTHER" id="PTHR22911">
    <property type="entry name" value="ACYL-MALONYL CONDENSING ENZYME-RELATED"/>
    <property type="match status" value="1"/>
</dbReference>
<evidence type="ECO:0000259" key="2">
    <source>
        <dbReference type="Pfam" id="PF00892"/>
    </source>
</evidence>
<dbReference type="Gene3D" id="1.10.3730.20">
    <property type="match status" value="1"/>
</dbReference>
<keyword evidence="1" id="KW-0812">Transmembrane</keyword>
<keyword evidence="4" id="KW-1185">Reference proteome</keyword>
<dbReference type="PANTHER" id="PTHR22911:SF137">
    <property type="entry name" value="SOLUTE CARRIER FAMILY 35 MEMBER G2-RELATED"/>
    <property type="match status" value="1"/>
</dbReference>
<evidence type="ECO:0000256" key="1">
    <source>
        <dbReference type="SAM" id="Phobius"/>
    </source>
</evidence>
<dbReference type="Pfam" id="PF00892">
    <property type="entry name" value="EamA"/>
    <property type="match status" value="2"/>
</dbReference>
<keyword evidence="1" id="KW-1133">Transmembrane helix</keyword>
<sequence length="329" mass="34954">MHKGRLDKPALACHRGPLEEVWIMFGLWVPMTVVAAGLQTLRTAQQKRLTGVIGQNGAHFARYFYGAPLAALLLFLLDRSGQIVPTPDWHFFLYGLGGGVAQIIATGCLIHAYTLRNFTVATTFSKTEIIQAALLSMILLGEGLEISGWVAIAIGFAGLVLLTAGKQAQGIAGLGRAWREPVTLYGLASGGFFALSSIAIRAASLSFDDGTSLMRAATTLATITAMQTTLMGGYLLLRNRAALTGALLRAARPAASVGIMSVIGSFGWFYAMTLEPVAHVRALGQVEIVFTIAMTIFVFRERPTRVEYAGVALVIASVLILLLAAGLTG</sequence>
<dbReference type="EMBL" id="QYUK01000011">
    <property type="protein sequence ID" value="RJF88459.1"/>
    <property type="molecule type" value="Genomic_DNA"/>
</dbReference>
<feature type="transmembrane region" description="Helical" evidence="1">
    <location>
        <begin position="60"/>
        <end position="77"/>
    </location>
</feature>
<feature type="transmembrane region" description="Helical" evidence="1">
    <location>
        <begin position="21"/>
        <end position="40"/>
    </location>
</feature>
<dbReference type="InterPro" id="IPR037185">
    <property type="entry name" value="EmrE-like"/>
</dbReference>
<organism evidence="3 4">
    <name type="scientific">Oleomonas cavernae</name>
    <dbReference type="NCBI Taxonomy" id="2320859"/>
    <lineage>
        <taxon>Bacteria</taxon>
        <taxon>Pseudomonadati</taxon>
        <taxon>Pseudomonadota</taxon>
        <taxon>Alphaproteobacteria</taxon>
        <taxon>Acetobacterales</taxon>
        <taxon>Acetobacteraceae</taxon>
        <taxon>Oleomonas</taxon>
    </lineage>
</organism>
<evidence type="ECO:0000313" key="3">
    <source>
        <dbReference type="EMBL" id="RJF88459.1"/>
    </source>
</evidence>
<protein>
    <recommendedName>
        <fullName evidence="2">EamA domain-containing protein</fullName>
    </recommendedName>
</protein>
<accession>A0A418WEU1</accession>
<dbReference type="AlphaFoldDB" id="A0A418WEU1"/>
<feature type="transmembrane region" description="Helical" evidence="1">
    <location>
        <begin position="216"/>
        <end position="237"/>
    </location>
</feature>
<dbReference type="SUPFAM" id="SSF103481">
    <property type="entry name" value="Multidrug resistance efflux transporter EmrE"/>
    <property type="match status" value="2"/>
</dbReference>
<evidence type="ECO:0000313" key="4">
    <source>
        <dbReference type="Proteomes" id="UP000284605"/>
    </source>
</evidence>
<proteinExistence type="predicted"/>
<feature type="transmembrane region" description="Helical" evidence="1">
    <location>
        <begin position="146"/>
        <end position="164"/>
    </location>
</feature>
<feature type="transmembrane region" description="Helical" evidence="1">
    <location>
        <begin position="184"/>
        <end position="204"/>
    </location>
</feature>
<feature type="transmembrane region" description="Helical" evidence="1">
    <location>
        <begin position="249"/>
        <end position="270"/>
    </location>
</feature>
<name>A0A418WEU1_9PROT</name>
<feature type="domain" description="EamA" evidence="2">
    <location>
        <begin position="44"/>
        <end position="163"/>
    </location>
</feature>
<dbReference type="InterPro" id="IPR000620">
    <property type="entry name" value="EamA_dom"/>
</dbReference>
<feature type="domain" description="EamA" evidence="2">
    <location>
        <begin position="184"/>
        <end position="322"/>
    </location>
</feature>
<feature type="transmembrane region" description="Helical" evidence="1">
    <location>
        <begin position="89"/>
        <end position="113"/>
    </location>
</feature>
<gene>
    <name evidence="3" type="ORF">D3874_16755</name>
</gene>
<reference evidence="3 4" key="1">
    <citation type="submission" date="2018-09" db="EMBL/GenBank/DDBJ databases">
        <authorList>
            <person name="Zhu H."/>
        </authorList>
    </citation>
    <scope>NUCLEOTIDE SEQUENCE [LARGE SCALE GENOMIC DNA]</scope>
    <source>
        <strain evidence="3 4">K1W22B-8</strain>
    </source>
</reference>